<reference evidence="2 3" key="1">
    <citation type="submission" date="2023-01" db="EMBL/GenBank/DDBJ databases">
        <title>Analysis of 21 Apiospora genomes using comparative genomics revels a genus with tremendous synthesis potential of carbohydrate active enzymes and secondary metabolites.</title>
        <authorList>
            <person name="Sorensen T."/>
        </authorList>
    </citation>
    <scope>NUCLEOTIDE SEQUENCE [LARGE SCALE GENOMIC DNA]</scope>
    <source>
        <strain evidence="2 3">CBS 83171</strain>
    </source>
</reference>
<gene>
    <name evidence="2" type="ORF">PG996_004776</name>
</gene>
<accession>A0ABR1W7T0</accession>
<dbReference type="EMBL" id="JAQQWM010000002">
    <property type="protein sequence ID" value="KAK8078606.1"/>
    <property type="molecule type" value="Genomic_DNA"/>
</dbReference>
<evidence type="ECO:0000313" key="3">
    <source>
        <dbReference type="Proteomes" id="UP001446871"/>
    </source>
</evidence>
<dbReference type="Proteomes" id="UP001446871">
    <property type="component" value="Unassembled WGS sequence"/>
</dbReference>
<feature type="chain" id="PRO_5047207410" description="AA1-like domain-containing protein" evidence="1">
    <location>
        <begin position="18"/>
        <end position="138"/>
    </location>
</feature>
<sequence length="138" mass="14691">MKFSAVAALVACGFVAAAPAPVSETITISNFIYRAPAGGFTVDGQLVDRYMRFQLSVDGIICQGLNVDIPATGYTCDDPAYSFDTLDPGVWDATFLIRLYHQTESSTLSGDLRIIATGPLFTIKDQVGTTTGTLTPSQ</sequence>
<protein>
    <recommendedName>
        <fullName evidence="4">AA1-like domain-containing protein</fullName>
    </recommendedName>
</protein>
<proteinExistence type="predicted"/>
<evidence type="ECO:0000313" key="2">
    <source>
        <dbReference type="EMBL" id="KAK8078606.1"/>
    </source>
</evidence>
<evidence type="ECO:0000256" key="1">
    <source>
        <dbReference type="SAM" id="SignalP"/>
    </source>
</evidence>
<feature type="signal peptide" evidence="1">
    <location>
        <begin position="1"/>
        <end position="17"/>
    </location>
</feature>
<organism evidence="2 3">
    <name type="scientific">Apiospora saccharicola</name>
    <dbReference type="NCBI Taxonomy" id="335842"/>
    <lineage>
        <taxon>Eukaryota</taxon>
        <taxon>Fungi</taxon>
        <taxon>Dikarya</taxon>
        <taxon>Ascomycota</taxon>
        <taxon>Pezizomycotina</taxon>
        <taxon>Sordariomycetes</taxon>
        <taxon>Xylariomycetidae</taxon>
        <taxon>Amphisphaeriales</taxon>
        <taxon>Apiosporaceae</taxon>
        <taxon>Apiospora</taxon>
    </lineage>
</organism>
<keyword evidence="3" id="KW-1185">Reference proteome</keyword>
<evidence type="ECO:0008006" key="4">
    <source>
        <dbReference type="Google" id="ProtNLM"/>
    </source>
</evidence>
<name>A0ABR1W7T0_9PEZI</name>
<keyword evidence="1" id="KW-0732">Signal</keyword>
<comment type="caution">
    <text evidence="2">The sequence shown here is derived from an EMBL/GenBank/DDBJ whole genome shotgun (WGS) entry which is preliminary data.</text>
</comment>